<dbReference type="GO" id="GO:0043937">
    <property type="term" value="P:regulation of sporulation"/>
    <property type="evidence" value="ECO:0007669"/>
    <property type="project" value="InterPro"/>
</dbReference>
<dbReference type="SUPFAM" id="SSF140500">
    <property type="entry name" value="BAS1536-like"/>
    <property type="match status" value="1"/>
</dbReference>
<dbReference type="Proteomes" id="UP000053750">
    <property type="component" value="Unassembled WGS sequence"/>
</dbReference>
<dbReference type="GO" id="GO:0046983">
    <property type="term" value="F:protein dimerization activity"/>
    <property type="evidence" value="ECO:0007669"/>
    <property type="project" value="InterPro"/>
</dbReference>
<comment type="caution">
    <text evidence="1">The sequence shown here is derived from an EMBL/GenBank/DDBJ whole genome shotgun (WGS) entry which is preliminary data.</text>
</comment>
<name>A0A9W5S0K9_9BACL</name>
<dbReference type="Pfam" id="PF09388">
    <property type="entry name" value="SpoOE-like"/>
    <property type="match status" value="1"/>
</dbReference>
<dbReference type="OrthoDB" id="2639794at2"/>
<dbReference type="RefSeq" id="WP_081793603.1">
    <property type="nucleotide sequence ID" value="NZ_KK082143.1"/>
</dbReference>
<dbReference type="InterPro" id="IPR036638">
    <property type="entry name" value="HLH_DNA-bd_sf"/>
</dbReference>
<protein>
    <submittedName>
        <fullName evidence="1">Phosphatase</fullName>
    </submittedName>
</protein>
<dbReference type="AlphaFoldDB" id="A0A9W5S0K9"/>
<accession>A0A9W5S0K9</accession>
<evidence type="ECO:0000313" key="2">
    <source>
        <dbReference type="Proteomes" id="UP000053750"/>
    </source>
</evidence>
<proteinExistence type="predicted"/>
<organism evidence="1 2">
    <name type="scientific">Paenibacillus darwinianus</name>
    <dbReference type="NCBI Taxonomy" id="1380763"/>
    <lineage>
        <taxon>Bacteria</taxon>
        <taxon>Bacillati</taxon>
        <taxon>Bacillota</taxon>
        <taxon>Bacilli</taxon>
        <taxon>Bacillales</taxon>
        <taxon>Paenibacillaceae</taxon>
        <taxon>Paenibacillus</taxon>
    </lineage>
</organism>
<sequence>MDKQLLVQVERLRGKMVAAAIENNTLHQEVLHLSQSLDELILQVQVEKRAKAARRKNS</sequence>
<reference evidence="1 2" key="1">
    <citation type="submission" date="2014-02" db="EMBL/GenBank/DDBJ databases">
        <title>Genome sequence of Paenibacillus darwinianus reveals adaptive mechanisms for survival in Antarctic soils.</title>
        <authorList>
            <person name="Dsouza M."/>
            <person name="Taylor M.W."/>
            <person name="Turner S.J."/>
            <person name="Aislabie J."/>
        </authorList>
    </citation>
    <scope>NUCLEOTIDE SEQUENCE [LARGE SCALE GENOMIC DNA]</scope>
    <source>
        <strain evidence="1 2">CE1</strain>
    </source>
</reference>
<gene>
    <name evidence="1" type="ORF">BG53_01705</name>
</gene>
<keyword evidence="2" id="KW-1185">Reference proteome</keyword>
<dbReference type="InterPro" id="IPR037208">
    <property type="entry name" value="Spo0E-like_sf"/>
</dbReference>
<dbReference type="EMBL" id="JFHU01000121">
    <property type="protein sequence ID" value="EXX88620.1"/>
    <property type="molecule type" value="Genomic_DNA"/>
</dbReference>
<dbReference type="InterPro" id="IPR018540">
    <property type="entry name" value="Spo0E-like"/>
</dbReference>
<evidence type="ECO:0000313" key="1">
    <source>
        <dbReference type="EMBL" id="EXX88620.1"/>
    </source>
</evidence>
<dbReference type="Gene3D" id="4.10.280.10">
    <property type="entry name" value="Helix-loop-helix DNA-binding domain"/>
    <property type="match status" value="1"/>
</dbReference>